<gene>
    <name evidence="1" type="ORF">T03_2481</name>
</gene>
<dbReference type="AlphaFoldDB" id="A0A0V1C581"/>
<evidence type="ECO:0000313" key="1">
    <source>
        <dbReference type="EMBL" id="KRY44491.1"/>
    </source>
</evidence>
<evidence type="ECO:0000313" key="2">
    <source>
        <dbReference type="Proteomes" id="UP000054653"/>
    </source>
</evidence>
<keyword evidence="2" id="KW-1185">Reference proteome</keyword>
<dbReference type="EMBL" id="JYDI01000573">
    <property type="protein sequence ID" value="KRY44491.1"/>
    <property type="molecule type" value="Genomic_DNA"/>
</dbReference>
<dbReference type="Proteomes" id="UP000054653">
    <property type="component" value="Unassembled WGS sequence"/>
</dbReference>
<organism evidence="1 2">
    <name type="scientific">Trichinella britovi</name>
    <name type="common">Parasitic roundworm</name>
    <dbReference type="NCBI Taxonomy" id="45882"/>
    <lineage>
        <taxon>Eukaryota</taxon>
        <taxon>Metazoa</taxon>
        <taxon>Ecdysozoa</taxon>
        <taxon>Nematoda</taxon>
        <taxon>Enoplea</taxon>
        <taxon>Dorylaimia</taxon>
        <taxon>Trichinellida</taxon>
        <taxon>Trichinellidae</taxon>
        <taxon>Trichinella</taxon>
    </lineage>
</organism>
<proteinExistence type="predicted"/>
<reference evidence="1 2" key="1">
    <citation type="submission" date="2015-01" db="EMBL/GenBank/DDBJ databases">
        <title>Evolution of Trichinella species and genotypes.</title>
        <authorList>
            <person name="Korhonen P.K."/>
            <person name="Edoardo P."/>
            <person name="Giuseppe L.R."/>
            <person name="Gasser R.B."/>
        </authorList>
    </citation>
    <scope>NUCLEOTIDE SEQUENCE [LARGE SCALE GENOMIC DNA]</scope>
    <source>
        <strain evidence="1">ISS120</strain>
    </source>
</reference>
<comment type="caution">
    <text evidence="1">The sequence shown here is derived from an EMBL/GenBank/DDBJ whole genome shotgun (WGS) entry which is preliminary data.</text>
</comment>
<protein>
    <submittedName>
        <fullName evidence="1">Uncharacterized protein</fullName>
    </submittedName>
</protein>
<accession>A0A0V1C581</accession>
<name>A0A0V1C581_TRIBR</name>
<sequence>MDSSNAKWKFIDLVDMNGNKKEKSTEKIKNEKFLLIRKEQRTVTFSQNKRNQHCAS</sequence>